<comment type="caution">
    <text evidence="1">The sequence shown here is derived from an EMBL/GenBank/DDBJ whole genome shotgun (WGS) entry which is preliminary data.</text>
</comment>
<dbReference type="Proteomes" id="UP000297299">
    <property type="component" value="Unassembled WGS sequence"/>
</dbReference>
<keyword evidence="2" id="KW-1185">Reference proteome</keyword>
<sequence>MNSKAPIRQGNGSNIKLYHVQKKHTKAMTSVHKLEIQMVANDIRTKERMSDSKLINVRELRLLYFQFGFYATAKAKDKKIRFYNLSRINVHLQLHRGIFTPLY</sequence>
<name>A0A4Y8CYD5_9HELO</name>
<evidence type="ECO:0000313" key="1">
    <source>
        <dbReference type="EMBL" id="TEY57113.1"/>
    </source>
</evidence>
<dbReference type="EMBL" id="PHWZ01000221">
    <property type="protein sequence ID" value="TEY57113.1"/>
    <property type="molecule type" value="Genomic_DNA"/>
</dbReference>
<dbReference type="AlphaFoldDB" id="A0A4Y8CYD5"/>
<reference evidence="1 2" key="1">
    <citation type="submission" date="2017-11" db="EMBL/GenBank/DDBJ databases">
        <title>Comparative genomics of Botrytis spp.</title>
        <authorList>
            <person name="Valero-Jimenez C.A."/>
            <person name="Tapia P."/>
            <person name="Veloso J."/>
            <person name="Silva-Moreno E."/>
            <person name="Staats M."/>
            <person name="Valdes J.H."/>
            <person name="Van Kan J.A.L."/>
        </authorList>
    </citation>
    <scope>NUCLEOTIDE SEQUENCE [LARGE SCALE GENOMIC DNA]</scope>
    <source>
        <strain evidence="1 2">MUCL2830</strain>
    </source>
</reference>
<organism evidence="1 2">
    <name type="scientific">Botryotinia calthae</name>
    <dbReference type="NCBI Taxonomy" id="38488"/>
    <lineage>
        <taxon>Eukaryota</taxon>
        <taxon>Fungi</taxon>
        <taxon>Dikarya</taxon>
        <taxon>Ascomycota</taxon>
        <taxon>Pezizomycotina</taxon>
        <taxon>Leotiomycetes</taxon>
        <taxon>Helotiales</taxon>
        <taxon>Sclerotiniaceae</taxon>
        <taxon>Botryotinia</taxon>
    </lineage>
</organism>
<proteinExistence type="predicted"/>
<accession>A0A4Y8CYD5</accession>
<evidence type="ECO:0000313" key="2">
    <source>
        <dbReference type="Proteomes" id="UP000297299"/>
    </source>
</evidence>
<protein>
    <submittedName>
        <fullName evidence="1">Uncharacterized protein</fullName>
    </submittedName>
</protein>
<gene>
    <name evidence="1" type="ORF">BOTCAL_0221g00030</name>
</gene>